<protein>
    <submittedName>
        <fullName evidence="2">DRB sensitivity-inducing factor large subunit</fullName>
    </submittedName>
</protein>
<accession>A0AC35UFR7</accession>
<evidence type="ECO:0000313" key="1">
    <source>
        <dbReference type="Proteomes" id="UP000095286"/>
    </source>
</evidence>
<proteinExistence type="predicted"/>
<reference evidence="2" key="1">
    <citation type="submission" date="2016-11" db="UniProtKB">
        <authorList>
            <consortium name="WormBaseParasite"/>
        </authorList>
    </citation>
    <scope>IDENTIFICATION</scope>
    <source>
        <strain evidence="2">KR3021</strain>
    </source>
</reference>
<dbReference type="Proteomes" id="UP000095286">
    <property type="component" value="Unplaced"/>
</dbReference>
<dbReference type="WBParaSite" id="RSKR_0001121900.1">
    <property type="protein sequence ID" value="RSKR_0001121900.1"/>
    <property type="gene ID" value="RSKR_0001121900"/>
</dbReference>
<evidence type="ECO:0000313" key="2">
    <source>
        <dbReference type="WBParaSite" id="RSKR_0001121900.1"/>
    </source>
</evidence>
<organism evidence="1 2">
    <name type="scientific">Rhabditophanes sp. KR3021</name>
    <dbReference type="NCBI Taxonomy" id="114890"/>
    <lineage>
        <taxon>Eukaryota</taxon>
        <taxon>Metazoa</taxon>
        <taxon>Ecdysozoa</taxon>
        <taxon>Nematoda</taxon>
        <taxon>Chromadorea</taxon>
        <taxon>Rhabditida</taxon>
        <taxon>Tylenchina</taxon>
        <taxon>Panagrolaimomorpha</taxon>
        <taxon>Strongyloidoidea</taxon>
        <taxon>Alloionematidae</taxon>
        <taxon>Rhabditophanes</taxon>
    </lineage>
</organism>
<sequence>MTLPPYKLGVLIKLWECEICNNLILPNVHAFINKITVEQLNKKWIDVLYHPNIADDYQIAAAVFKNFALKEPRIFIRISSQITDKFDWAHILLESVSNDNHFYFWSITISTKHRLLIDCLIKIIPTAKFVESFVKEGHILSDLACRLRQLLDIHENNEEYANCVMMRDLPYLSSYENCHWYTIFLKTCAKFPETKMIFQYMDADTTLINLDDDNENQGNCIQSLPNHTVVEPKHCGVFRDQRQYGNKCRKFPFHSSLRPYQAELIDVVREEKTSVIIFPPKNGMKLTMAEFIKFHIFNEHSNSRPARVCYLSVNGASAIYVASAFERYLPPQLKVISATLADTFKLTVKTILSNDVVVATPLFMEYCFKSLLPEQKLFAHDFTLIIIEDCHTQYSKSYVKYLMDHFLSTPKNAPQLVGLYSNITNNSSFHIDDLVDEISSICSTLQTDVVSVLDKNKEDSLNYERKCYDQIYEFNESDSYFRGYVEMKVASLHLKLRFLKDNGFPFPKNSDCLMPSFTSATYMSWLIQLDYQLQITQQDPHIEEMIVVVNCLREYYHAIQINLLLPTIYATEFLKKRYSILKNHIGHLNAFSKHCSDFLEFLTLPKEGDANLKWNDNIEILEMLISIVKDAIANKSASRIVIFVSSNELVERVSIHLTSILSTYNAHVLFLTHKNCHDNAYRRHVFDCFTSSGSNILVTNYAIDWKYGLPDCDIEINYNDLLSDIGMCLDVEVLRKRKSKKFLLYVDTFAGIHDLLFLKKRRLFKIINNKFNSMPKELFSKLVKQKSAESSVEKVYAANLLSKQKLKLGDTLYCIKCRNCRKYISSSKDLRKFLDLNVVADSGIFQRVQMEIHKDLADDNELLNVGKIYCSGCNEDRGNRSNPKALIGYLISYCSVFLCQLKVDKICFEKSNKTSYSRDLWSEIEKKICYIKEMENIEWMKRPKQTKEIPMKKMRMEVEQSSGEESEESSKEDNPVARPSRNVFVDVEVSDDDMEDSGEHYDSEEEEVSEEEAMQVGKEMSQGRASRAFFNKMNEQQMTEYFENRYSRANWNDDEGQYSRKKKGFLNKIAEPRTDDDAGMWIIKTRFGDAKKCATALFKKYCNLRNEGVDPKIKSITIKEGSKDYIYIEAYQKGSVRDFVARVPAILANDKFTKIRDEEILNTIAMKKSVLVAGGFVRFSNTLYRDDLAEIIETNENSGKVLLRLVPRIDYSRQRSGKDIDNGLDSKANSKRKFTRIPKALFNQKRIKNCGGQVFPEGDYTMFENNMYKHGFLYKWFNVMNIYSLGVIPSIDEIKMFKVVPGRAVDDGFERKRMEFEYMKYQVGEKVIIRSGELSGSKGVIFDIRNQHLSIKPINVGQAVTKNLVVKSSNVSKYFDIGDHVKCECGKVLDSGIVVKASDRTDTIIFLSDLTRDHVEVLANECLISGHVSAGVDSCGKFSYLDFVKIDVNTVGVIIKITGPTLLILNQHNETVEKTPTQLMDLYDGKHCKTFDSARNQIQMGSQISVIQGSFVKNKNGEENHSSVEVACVFKNFIFARDKSRLENSGFFVVRQKQIVLYGSKMLTEHSKTPNILNLRTGVLSEYMESKKSILAPLKRKFDTNGKIIQKGGRHRRDAIIGKSVQITQGPYKGHLGFVKDTSETVSRVELHAACKIINVARDRIRVVESDTSLKSYSYHSSNKQRSSAVDNHYGSYDTNGAKTPRYGAKTPGYMGGGTTAYTESEYMDGNISEDDNSGLNTRIGTPAGSTPCRFSNPLRSRSPSVAKDNLEDYLISCRWVAVNMIVEYMYEGVVALGRVTNKGHFNANIEPIRPSIGQNLEISLQSINPHRPTKKNEQCVVFFGPHSNEKGVALDFDKNDEKDTIIIRITSGDIIFVDMVHVCSC</sequence>
<name>A0AC35UFR7_9BILA</name>